<dbReference type="Pfam" id="PF00355">
    <property type="entry name" value="Rieske"/>
    <property type="match status" value="1"/>
</dbReference>
<feature type="domain" description="Rieske" evidence="14">
    <location>
        <begin position="107"/>
        <end position="219"/>
    </location>
</feature>
<evidence type="ECO:0000256" key="4">
    <source>
        <dbReference type="ARBA" id="ARBA00022640"/>
    </source>
</evidence>
<dbReference type="Pfam" id="PF08417">
    <property type="entry name" value="PaO"/>
    <property type="match status" value="1"/>
</dbReference>
<keyword evidence="16" id="KW-1185">Reference proteome</keyword>
<dbReference type="AlphaFoldDB" id="A0A2V0NMG6"/>
<keyword evidence="11" id="KW-0408">Iron</keyword>
<gene>
    <name evidence="15" type="ORF">Rsub_01583</name>
</gene>
<comment type="subcellular location">
    <subcellularLocation>
        <location evidence="2">Membrane</location>
    </subcellularLocation>
    <subcellularLocation>
        <location evidence="1">Plastid</location>
        <location evidence="1">Chloroplast</location>
    </subcellularLocation>
</comment>
<sequence>MALISALQRPAGALPGRCGGTPGARRLRAAPPAGLRAAGALAAPAPAHARRGPAAPAAASVEAAHVADAEPEAAPAANGAAAAAPGAAAAPAAAPAEGKPYPWTKQWWPIHDVSMMDKARPYPVTLLGQAYVVWWDAPAARWRLAQDRCPHRLAPLSEGRLEADGSLACSYHGWRFDGAGRCTLIPQIGDPKAHATATASQRACLRTFPTQVKGTLLFGWLESGPEAEAEAAAKPIAMPDAVESSASPFAVTEVPIDWPMYNDMKGLRVFQPPNMFYTDYDKGPVGLAAIYATPVRPGVTRVIGKFTFKKEPTGILKLLLKLPHWLLISTKLQDQDTVINARQDAHMRAHGLTHRDYYSPSRADIGVTAARGWFDAAGSDAMWDARMGAAAAAAARARPEPGLGELLDQWRRHTKHCAVCQKGMQQLERAAAAARGAAILLGVLAVAAAAAARALTPAAGAAAAGAAAAAWLARRIMRVRYEKFINSSGAWARWGGLSLVPGKPAPVQL</sequence>
<dbReference type="InterPro" id="IPR013626">
    <property type="entry name" value="PaO"/>
</dbReference>
<reference evidence="15 16" key="1">
    <citation type="journal article" date="2018" name="Sci. Rep.">
        <title>Raphidocelis subcapitata (=Pseudokirchneriella subcapitata) provides an insight into genome evolution and environmental adaptations in the Sphaeropleales.</title>
        <authorList>
            <person name="Suzuki S."/>
            <person name="Yamaguchi H."/>
            <person name="Nakajima N."/>
            <person name="Kawachi M."/>
        </authorList>
    </citation>
    <scope>NUCLEOTIDE SEQUENCE [LARGE SCALE GENOMIC DNA]</scope>
    <source>
        <strain evidence="15 16">NIES-35</strain>
    </source>
</reference>
<evidence type="ECO:0000259" key="14">
    <source>
        <dbReference type="PROSITE" id="PS51296"/>
    </source>
</evidence>
<evidence type="ECO:0000256" key="2">
    <source>
        <dbReference type="ARBA" id="ARBA00004370"/>
    </source>
</evidence>
<dbReference type="InterPro" id="IPR017941">
    <property type="entry name" value="Rieske_2Fe-2S"/>
</dbReference>
<dbReference type="GO" id="GO:0051537">
    <property type="term" value="F:2 iron, 2 sulfur cluster binding"/>
    <property type="evidence" value="ECO:0007669"/>
    <property type="project" value="UniProtKB-KW"/>
</dbReference>
<evidence type="ECO:0000313" key="16">
    <source>
        <dbReference type="Proteomes" id="UP000247498"/>
    </source>
</evidence>
<evidence type="ECO:0000256" key="10">
    <source>
        <dbReference type="ARBA" id="ARBA00023002"/>
    </source>
</evidence>
<protein>
    <submittedName>
        <fullName evidence="15">(2Fe-2S)-binding protein</fullName>
    </submittedName>
</protein>
<dbReference type="GO" id="GO:0016020">
    <property type="term" value="C:membrane"/>
    <property type="evidence" value="ECO:0007669"/>
    <property type="project" value="UniProtKB-SubCell"/>
</dbReference>
<dbReference type="GO" id="GO:0010277">
    <property type="term" value="F:chlorophyllide a oxygenase activity"/>
    <property type="evidence" value="ECO:0007669"/>
    <property type="project" value="InterPro"/>
</dbReference>
<keyword evidence="4" id="KW-0934">Plastid</keyword>
<dbReference type="PANTHER" id="PTHR21266">
    <property type="entry name" value="IRON-SULFUR DOMAIN CONTAINING PROTEIN"/>
    <property type="match status" value="1"/>
</dbReference>
<dbReference type="Gene3D" id="2.102.10.10">
    <property type="entry name" value="Rieske [2Fe-2S] iron-sulphur domain"/>
    <property type="match status" value="1"/>
</dbReference>
<comment type="caution">
    <text evidence="15">The sequence shown here is derived from an EMBL/GenBank/DDBJ whole genome shotgun (WGS) entry which is preliminary data.</text>
</comment>
<evidence type="ECO:0000256" key="12">
    <source>
        <dbReference type="ARBA" id="ARBA00023014"/>
    </source>
</evidence>
<dbReference type="PROSITE" id="PS51296">
    <property type="entry name" value="RIESKE"/>
    <property type="match status" value="1"/>
</dbReference>
<evidence type="ECO:0000256" key="9">
    <source>
        <dbReference type="ARBA" id="ARBA00022989"/>
    </source>
</evidence>
<dbReference type="GO" id="GO:0046872">
    <property type="term" value="F:metal ion binding"/>
    <property type="evidence" value="ECO:0007669"/>
    <property type="project" value="UniProtKB-KW"/>
</dbReference>
<evidence type="ECO:0000256" key="11">
    <source>
        <dbReference type="ARBA" id="ARBA00023004"/>
    </source>
</evidence>
<organism evidence="15 16">
    <name type="scientific">Raphidocelis subcapitata</name>
    <dbReference type="NCBI Taxonomy" id="307507"/>
    <lineage>
        <taxon>Eukaryota</taxon>
        <taxon>Viridiplantae</taxon>
        <taxon>Chlorophyta</taxon>
        <taxon>core chlorophytes</taxon>
        <taxon>Chlorophyceae</taxon>
        <taxon>CS clade</taxon>
        <taxon>Sphaeropleales</taxon>
        <taxon>Selenastraceae</taxon>
        <taxon>Raphidocelis</taxon>
    </lineage>
</organism>
<evidence type="ECO:0000256" key="6">
    <source>
        <dbReference type="ARBA" id="ARBA00022714"/>
    </source>
</evidence>
<dbReference type="SUPFAM" id="SSF50022">
    <property type="entry name" value="ISP domain"/>
    <property type="match status" value="1"/>
</dbReference>
<name>A0A2V0NMG6_9CHLO</name>
<dbReference type="PANTHER" id="PTHR21266:SF32">
    <property type="entry name" value="CHOLESTEROL 7-DESATURASE NVD"/>
    <property type="match status" value="1"/>
</dbReference>
<keyword evidence="10" id="KW-0560">Oxidoreductase</keyword>
<evidence type="ECO:0000313" key="15">
    <source>
        <dbReference type="EMBL" id="GBF88684.1"/>
    </source>
</evidence>
<evidence type="ECO:0000256" key="5">
    <source>
        <dbReference type="ARBA" id="ARBA00022692"/>
    </source>
</evidence>
<dbReference type="InterPro" id="IPR036922">
    <property type="entry name" value="Rieske_2Fe-2S_sf"/>
</dbReference>
<proteinExistence type="predicted"/>
<dbReference type="InterPro" id="IPR050584">
    <property type="entry name" value="Cholesterol_7-desaturase"/>
</dbReference>
<dbReference type="Proteomes" id="UP000247498">
    <property type="component" value="Unassembled WGS sequence"/>
</dbReference>
<keyword evidence="3" id="KW-0150">Chloroplast</keyword>
<keyword evidence="7" id="KW-0479">Metal-binding</keyword>
<evidence type="ECO:0000256" key="7">
    <source>
        <dbReference type="ARBA" id="ARBA00022723"/>
    </source>
</evidence>
<keyword evidence="6" id="KW-0001">2Fe-2S</keyword>
<evidence type="ECO:0000256" key="13">
    <source>
        <dbReference type="ARBA" id="ARBA00023136"/>
    </source>
</evidence>
<keyword evidence="5" id="KW-0812">Transmembrane</keyword>
<keyword evidence="9" id="KW-1133">Transmembrane helix</keyword>
<evidence type="ECO:0000256" key="3">
    <source>
        <dbReference type="ARBA" id="ARBA00022528"/>
    </source>
</evidence>
<accession>A0A2V0NMG6</accession>
<dbReference type="EMBL" id="BDRX01000006">
    <property type="protein sequence ID" value="GBF88684.1"/>
    <property type="molecule type" value="Genomic_DNA"/>
</dbReference>
<dbReference type="InParanoid" id="A0A2V0NMG6"/>
<evidence type="ECO:0000256" key="8">
    <source>
        <dbReference type="ARBA" id="ARBA00022946"/>
    </source>
</evidence>
<keyword evidence="8" id="KW-0809">Transit peptide</keyword>
<keyword evidence="13" id="KW-0472">Membrane</keyword>
<dbReference type="SUPFAM" id="SSF55961">
    <property type="entry name" value="Bet v1-like"/>
    <property type="match status" value="1"/>
</dbReference>
<dbReference type="OrthoDB" id="426882at2759"/>
<dbReference type="GO" id="GO:0009507">
    <property type="term" value="C:chloroplast"/>
    <property type="evidence" value="ECO:0007669"/>
    <property type="project" value="UniProtKB-SubCell"/>
</dbReference>
<evidence type="ECO:0000256" key="1">
    <source>
        <dbReference type="ARBA" id="ARBA00004229"/>
    </source>
</evidence>
<keyword evidence="12" id="KW-0411">Iron-sulfur</keyword>